<name>A0AAD0L757_PSEPU</name>
<protein>
    <submittedName>
        <fullName evidence="2">DUF2790 domain-containing protein</fullName>
    </submittedName>
</protein>
<sequence>MKALVALVFGGLCSTAMANEVAQDFKQPPVERYNYSQHLDIARVISVSEVPDVRELVPARMIYEDSKGQRHTLEYTAIGKGLTDD</sequence>
<dbReference type="RefSeq" id="WP_112897414.1">
    <property type="nucleotide sequence ID" value="NZ_CP030750.1"/>
</dbReference>
<feature type="chain" id="PRO_5041922588" evidence="1">
    <location>
        <begin position="19"/>
        <end position="85"/>
    </location>
</feature>
<feature type="signal peptide" evidence="1">
    <location>
        <begin position="1"/>
        <end position="18"/>
    </location>
</feature>
<dbReference type="AlphaFoldDB" id="A0AAD0L757"/>
<reference evidence="2 3" key="1">
    <citation type="submission" date="2018-06" db="EMBL/GenBank/DDBJ databases">
        <title>The genome of Pseudomonas putida NX-1, a lignin degrader.</title>
        <authorList>
            <person name="Xu Z."/>
        </authorList>
    </citation>
    <scope>NUCLEOTIDE SEQUENCE [LARGE SCALE GENOMIC DNA]</scope>
    <source>
        <strain evidence="2 3">NX-1</strain>
    </source>
</reference>
<keyword evidence="1" id="KW-0732">Signal</keyword>
<proteinExistence type="predicted"/>
<evidence type="ECO:0000313" key="2">
    <source>
        <dbReference type="EMBL" id="AXA23484.1"/>
    </source>
</evidence>
<evidence type="ECO:0000256" key="1">
    <source>
        <dbReference type="SAM" id="SignalP"/>
    </source>
</evidence>
<dbReference type="Proteomes" id="UP000251617">
    <property type="component" value="Chromosome"/>
</dbReference>
<dbReference type="Pfam" id="PF10976">
    <property type="entry name" value="DUF2790"/>
    <property type="match status" value="1"/>
</dbReference>
<dbReference type="Gene3D" id="2.30.140.50">
    <property type="entry name" value="Protein of unknown function DUF2790"/>
    <property type="match status" value="1"/>
</dbReference>
<gene>
    <name evidence="2" type="ORF">C1S65_04895</name>
</gene>
<organism evidence="2 3">
    <name type="scientific">Pseudomonas putida</name>
    <name type="common">Arthrobacter siderocapsulatus</name>
    <dbReference type="NCBI Taxonomy" id="303"/>
    <lineage>
        <taxon>Bacteria</taxon>
        <taxon>Pseudomonadati</taxon>
        <taxon>Pseudomonadota</taxon>
        <taxon>Gammaproteobacteria</taxon>
        <taxon>Pseudomonadales</taxon>
        <taxon>Pseudomonadaceae</taxon>
        <taxon>Pseudomonas</taxon>
    </lineage>
</organism>
<accession>A0AAD0L757</accession>
<dbReference type="InterPro" id="IPR021245">
    <property type="entry name" value="DUF2790"/>
</dbReference>
<evidence type="ECO:0000313" key="3">
    <source>
        <dbReference type="Proteomes" id="UP000251617"/>
    </source>
</evidence>
<dbReference type="EMBL" id="CP030750">
    <property type="protein sequence ID" value="AXA23484.1"/>
    <property type="molecule type" value="Genomic_DNA"/>
</dbReference>